<reference evidence="6" key="1">
    <citation type="journal article" date="2014" name="Int. J. Syst. Evol. Microbiol.">
        <title>Complete genome sequence of Corynebacterium casei LMG S-19264T (=DSM 44701T), isolated from a smear-ripened cheese.</title>
        <authorList>
            <consortium name="US DOE Joint Genome Institute (JGI-PGF)"/>
            <person name="Walter F."/>
            <person name="Albersmeier A."/>
            <person name="Kalinowski J."/>
            <person name="Ruckert C."/>
        </authorList>
    </citation>
    <scope>NUCLEOTIDE SEQUENCE</scope>
    <source>
        <strain evidence="6">KCTC 22169</strain>
    </source>
</reference>
<comment type="caution">
    <text evidence="6">The sequence shown here is derived from an EMBL/GenBank/DDBJ whole genome shotgun (WGS) entry which is preliminary data.</text>
</comment>
<dbReference type="InterPro" id="IPR036259">
    <property type="entry name" value="MFS_trans_sf"/>
</dbReference>
<evidence type="ECO:0000313" key="7">
    <source>
        <dbReference type="Proteomes" id="UP000626148"/>
    </source>
</evidence>
<dbReference type="SUPFAM" id="SSF103473">
    <property type="entry name" value="MFS general substrate transporter"/>
    <property type="match status" value="1"/>
</dbReference>
<reference evidence="6" key="2">
    <citation type="submission" date="2020-09" db="EMBL/GenBank/DDBJ databases">
        <authorList>
            <person name="Sun Q."/>
            <person name="Kim S."/>
        </authorList>
    </citation>
    <scope>NUCLEOTIDE SEQUENCE</scope>
    <source>
        <strain evidence="6">KCTC 22169</strain>
    </source>
</reference>
<evidence type="ECO:0000256" key="3">
    <source>
        <dbReference type="ARBA" id="ARBA00023136"/>
    </source>
</evidence>
<evidence type="ECO:0000256" key="2">
    <source>
        <dbReference type="ARBA" id="ARBA00022989"/>
    </source>
</evidence>
<dbReference type="InterPro" id="IPR011701">
    <property type="entry name" value="MFS"/>
</dbReference>
<feature type="transmembrane region" description="Helical" evidence="4">
    <location>
        <begin position="252"/>
        <end position="271"/>
    </location>
</feature>
<dbReference type="PANTHER" id="PTHR23534:SF1">
    <property type="entry name" value="MAJOR FACILITATOR SUPERFAMILY PROTEIN"/>
    <property type="match status" value="1"/>
</dbReference>
<dbReference type="InterPro" id="IPR020846">
    <property type="entry name" value="MFS_dom"/>
</dbReference>
<evidence type="ECO:0000256" key="1">
    <source>
        <dbReference type="ARBA" id="ARBA00022692"/>
    </source>
</evidence>
<dbReference type="PROSITE" id="PS50850">
    <property type="entry name" value="MFS"/>
    <property type="match status" value="1"/>
</dbReference>
<dbReference type="Pfam" id="PF07690">
    <property type="entry name" value="MFS_1"/>
    <property type="match status" value="1"/>
</dbReference>
<gene>
    <name evidence="6" type="ORF">GCM10007392_42210</name>
</gene>
<dbReference type="PANTHER" id="PTHR23534">
    <property type="entry name" value="MFS PERMEASE"/>
    <property type="match status" value="1"/>
</dbReference>
<dbReference type="GO" id="GO:0022857">
    <property type="term" value="F:transmembrane transporter activity"/>
    <property type="evidence" value="ECO:0007669"/>
    <property type="project" value="InterPro"/>
</dbReference>
<feature type="transmembrane region" description="Helical" evidence="4">
    <location>
        <begin position="211"/>
        <end position="232"/>
    </location>
</feature>
<dbReference type="AlphaFoldDB" id="A0A918NH60"/>
<evidence type="ECO:0000313" key="6">
    <source>
        <dbReference type="EMBL" id="GGX70139.1"/>
    </source>
</evidence>
<keyword evidence="3 4" id="KW-0472">Membrane</keyword>
<feature type="transmembrane region" description="Helical" evidence="4">
    <location>
        <begin position="163"/>
        <end position="185"/>
    </location>
</feature>
<sequence>MPILNRNLSILIAMQAFSMTAPPLVILIGGLVGARLAPSPGLATLPLALLVLATALSTIPASMIMRRFGRRLGFLLGNLVAVTGTLIGFLALVQGQFFLLLLATACLGFNMAFVNQYRFAAMEGVEESRQGQAVSLLLLGGIFAALVGPEAGARGEHLLDQPYAGSFLLLTLLQGVVSLLILFGYRDTEVVEAAIHEGDGRAWSALLSQPLLWLALLAGAVSYSVMSLVMTAAPISMHEMDHHSLAITKTAIQAHILAMFVPSLATGWLIRRFGPVRLLIAGMAIYAGMIIAGLSGRTVGHYGATLILLGVGWNFLFVAGTSLLPQCYRGAERFRVQALNDFMVFGTQAAASLGAGWLLFQLGWSPLLWATLPAVLLLGMMTIWARRPAL</sequence>
<feature type="transmembrane region" description="Helical" evidence="4">
    <location>
        <begin position="278"/>
        <end position="296"/>
    </location>
</feature>
<feature type="transmembrane region" description="Helical" evidence="4">
    <location>
        <begin position="366"/>
        <end position="385"/>
    </location>
</feature>
<feature type="transmembrane region" description="Helical" evidence="4">
    <location>
        <begin position="72"/>
        <end position="91"/>
    </location>
</feature>
<keyword evidence="1 4" id="KW-0812">Transmembrane</keyword>
<feature type="transmembrane region" description="Helical" evidence="4">
    <location>
        <begin position="134"/>
        <end position="151"/>
    </location>
</feature>
<feature type="transmembrane region" description="Helical" evidence="4">
    <location>
        <begin position="97"/>
        <end position="114"/>
    </location>
</feature>
<organism evidence="6 7">
    <name type="scientific">Saccharospirillum salsuginis</name>
    <dbReference type="NCBI Taxonomy" id="418750"/>
    <lineage>
        <taxon>Bacteria</taxon>
        <taxon>Pseudomonadati</taxon>
        <taxon>Pseudomonadota</taxon>
        <taxon>Gammaproteobacteria</taxon>
        <taxon>Oceanospirillales</taxon>
        <taxon>Saccharospirillaceae</taxon>
        <taxon>Saccharospirillum</taxon>
    </lineage>
</organism>
<dbReference type="EMBL" id="BMXR01000013">
    <property type="protein sequence ID" value="GGX70139.1"/>
    <property type="molecule type" value="Genomic_DNA"/>
</dbReference>
<proteinExistence type="predicted"/>
<dbReference type="RefSeq" id="WP_189612493.1">
    <property type="nucleotide sequence ID" value="NZ_BMXR01000013.1"/>
</dbReference>
<keyword evidence="7" id="KW-1185">Reference proteome</keyword>
<feature type="domain" description="Major facilitator superfamily (MFS) profile" evidence="5">
    <location>
        <begin position="211"/>
        <end position="390"/>
    </location>
</feature>
<dbReference type="Gene3D" id="1.20.1250.20">
    <property type="entry name" value="MFS general substrate transporter like domains"/>
    <property type="match status" value="1"/>
</dbReference>
<accession>A0A918NH60</accession>
<feature type="transmembrane region" description="Helical" evidence="4">
    <location>
        <begin position="12"/>
        <end position="37"/>
    </location>
</feature>
<evidence type="ECO:0000256" key="4">
    <source>
        <dbReference type="SAM" id="Phobius"/>
    </source>
</evidence>
<protein>
    <submittedName>
        <fullName evidence="6">MFS transporter</fullName>
    </submittedName>
</protein>
<name>A0A918NH60_9GAMM</name>
<feature type="transmembrane region" description="Helical" evidence="4">
    <location>
        <begin position="43"/>
        <end position="65"/>
    </location>
</feature>
<dbReference type="Proteomes" id="UP000626148">
    <property type="component" value="Unassembled WGS sequence"/>
</dbReference>
<evidence type="ECO:0000259" key="5">
    <source>
        <dbReference type="PROSITE" id="PS50850"/>
    </source>
</evidence>
<feature type="transmembrane region" description="Helical" evidence="4">
    <location>
        <begin position="342"/>
        <end position="360"/>
    </location>
</feature>
<feature type="transmembrane region" description="Helical" evidence="4">
    <location>
        <begin position="302"/>
        <end position="321"/>
    </location>
</feature>
<keyword evidence="2 4" id="KW-1133">Transmembrane helix</keyword>